<feature type="compositionally biased region" description="Low complexity" evidence="1">
    <location>
        <begin position="64"/>
        <end position="79"/>
    </location>
</feature>
<feature type="compositionally biased region" description="Polar residues" evidence="1">
    <location>
        <begin position="87"/>
        <end position="102"/>
    </location>
</feature>
<organism evidence="2 3">
    <name type="scientific">Massariosphaeria phaeospora</name>
    <dbReference type="NCBI Taxonomy" id="100035"/>
    <lineage>
        <taxon>Eukaryota</taxon>
        <taxon>Fungi</taxon>
        <taxon>Dikarya</taxon>
        <taxon>Ascomycota</taxon>
        <taxon>Pezizomycotina</taxon>
        <taxon>Dothideomycetes</taxon>
        <taxon>Pleosporomycetidae</taxon>
        <taxon>Pleosporales</taxon>
        <taxon>Pleosporales incertae sedis</taxon>
        <taxon>Massariosphaeria</taxon>
    </lineage>
</organism>
<protein>
    <submittedName>
        <fullName evidence="2">Uncharacterized protein</fullName>
    </submittedName>
</protein>
<dbReference type="EMBL" id="JAADJZ010000003">
    <property type="protein sequence ID" value="KAF2876731.1"/>
    <property type="molecule type" value="Genomic_DNA"/>
</dbReference>
<feature type="region of interest" description="Disordered" evidence="1">
    <location>
        <begin position="64"/>
        <end position="102"/>
    </location>
</feature>
<evidence type="ECO:0000256" key="1">
    <source>
        <dbReference type="SAM" id="MobiDB-lite"/>
    </source>
</evidence>
<proteinExistence type="predicted"/>
<sequence length="227" mass="24097">MRAIQQSGAAFSSVVHHCHQLGPGHSSCDGLQGARHTHPALRRCRRRQALWALRQALGTGHWARSQAAQSRAAQVQASSGTARRRQTSTAQLPQTTPGPSESLQVTMYKNDAPAALRCCPSLCPRRGLDRSPHHRTPHTAHRTPHTSLISNSALSSCHRRTSRLPLALYHPARLDVGSASPLLLAGAAVLTVASSEAASERAVGRAQLHAAPLSSLQPSADSTAKAS</sequence>
<comment type="caution">
    <text evidence="2">The sequence shown here is derived from an EMBL/GenBank/DDBJ whole genome shotgun (WGS) entry which is preliminary data.</text>
</comment>
<evidence type="ECO:0000313" key="3">
    <source>
        <dbReference type="Proteomes" id="UP000481861"/>
    </source>
</evidence>
<accession>A0A7C8IGP8</accession>
<evidence type="ECO:0000313" key="2">
    <source>
        <dbReference type="EMBL" id="KAF2876731.1"/>
    </source>
</evidence>
<reference evidence="2 3" key="1">
    <citation type="submission" date="2020-01" db="EMBL/GenBank/DDBJ databases">
        <authorList>
            <consortium name="DOE Joint Genome Institute"/>
            <person name="Haridas S."/>
            <person name="Albert R."/>
            <person name="Binder M."/>
            <person name="Bloem J."/>
            <person name="Labutti K."/>
            <person name="Salamov A."/>
            <person name="Andreopoulos B."/>
            <person name="Baker S.E."/>
            <person name="Barry K."/>
            <person name="Bills G."/>
            <person name="Bluhm B.H."/>
            <person name="Cannon C."/>
            <person name="Castanera R."/>
            <person name="Culley D.E."/>
            <person name="Daum C."/>
            <person name="Ezra D."/>
            <person name="Gonzalez J.B."/>
            <person name="Henrissat B."/>
            <person name="Kuo A."/>
            <person name="Liang C."/>
            <person name="Lipzen A."/>
            <person name="Lutzoni F."/>
            <person name="Magnuson J."/>
            <person name="Mondo S."/>
            <person name="Nolan M."/>
            <person name="Ohm R."/>
            <person name="Pangilinan J."/>
            <person name="Park H.-J.H."/>
            <person name="Ramirez L."/>
            <person name="Alfaro M."/>
            <person name="Sun H."/>
            <person name="Tritt A."/>
            <person name="Yoshinaga Y."/>
            <person name="Zwiers L.-H.L."/>
            <person name="Turgeon B.G."/>
            <person name="Goodwin S.B."/>
            <person name="Spatafora J.W."/>
            <person name="Crous P.W."/>
            <person name="Grigoriev I.V."/>
        </authorList>
    </citation>
    <scope>NUCLEOTIDE SEQUENCE [LARGE SCALE GENOMIC DNA]</scope>
    <source>
        <strain evidence="2 3">CBS 611.86</strain>
    </source>
</reference>
<keyword evidence="3" id="KW-1185">Reference proteome</keyword>
<name>A0A7C8IGP8_9PLEO</name>
<gene>
    <name evidence="2" type="ORF">BDV95DRAFT_235457</name>
</gene>
<dbReference type="AlphaFoldDB" id="A0A7C8IGP8"/>
<dbReference type="Proteomes" id="UP000481861">
    <property type="component" value="Unassembled WGS sequence"/>
</dbReference>